<dbReference type="InterPro" id="IPR006056">
    <property type="entry name" value="RidA"/>
</dbReference>
<gene>
    <name evidence="2" type="ORF">niasHT_017182</name>
</gene>
<evidence type="ECO:0000313" key="3">
    <source>
        <dbReference type="Proteomes" id="UP001620626"/>
    </source>
</evidence>
<dbReference type="InterPro" id="IPR006175">
    <property type="entry name" value="YjgF/YER057c/UK114"/>
</dbReference>
<dbReference type="SUPFAM" id="SSF55298">
    <property type="entry name" value="YjgF-like"/>
    <property type="match status" value="1"/>
</dbReference>
<dbReference type="InterPro" id="IPR035959">
    <property type="entry name" value="RutC-like_sf"/>
</dbReference>
<comment type="caution">
    <text evidence="2">The sequence shown here is derived from an EMBL/GenBank/DDBJ whole genome shotgun (WGS) entry which is preliminary data.</text>
</comment>
<dbReference type="CDD" id="cd00448">
    <property type="entry name" value="YjgF_YER057c_UK114_family"/>
    <property type="match status" value="1"/>
</dbReference>
<sequence length="192" mass="21279">MAAPSIRLITTSKAPAATGYSQAVLVNNQTLYVSGQTGMISGKTDVVPGGARAEAKQAMTNIGEILTYAGSSFKHVINCNIMVTNMNDFQDVNETFKNFFTADTYPARSFFQVVKLPKNALVMIDAVALPYSIVHCVGTVHGKCKKKTVLQKRISMNNFEAVERKFDVLSIVQDNYYQTSDHWTDDLIRRLE</sequence>
<dbReference type="PANTHER" id="PTHR11803">
    <property type="entry name" value="2-IMINOBUTANOATE/2-IMINOPROPANOATE DEAMINASE RIDA"/>
    <property type="match status" value="1"/>
</dbReference>
<keyword evidence="3" id="KW-1185">Reference proteome</keyword>
<comment type="similarity">
    <text evidence="1">Belongs to the RutC family.</text>
</comment>
<proteinExistence type="inferred from homology"/>
<dbReference type="AlphaFoldDB" id="A0ABD2L975"/>
<accession>A0ABD2L975</accession>
<dbReference type="NCBIfam" id="TIGR00004">
    <property type="entry name" value="Rid family detoxifying hydrolase"/>
    <property type="match status" value="1"/>
</dbReference>
<dbReference type="EMBL" id="JBICBT010000526">
    <property type="protein sequence ID" value="KAL3111009.1"/>
    <property type="molecule type" value="Genomic_DNA"/>
</dbReference>
<dbReference type="Gene3D" id="3.30.1330.40">
    <property type="entry name" value="RutC-like"/>
    <property type="match status" value="1"/>
</dbReference>
<protein>
    <submittedName>
        <fullName evidence="2">Uncharacterized protein</fullName>
    </submittedName>
</protein>
<evidence type="ECO:0000313" key="2">
    <source>
        <dbReference type="EMBL" id="KAL3111009.1"/>
    </source>
</evidence>
<dbReference type="Pfam" id="PF01042">
    <property type="entry name" value="Ribonuc_L-PSP"/>
    <property type="match status" value="1"/>
</dbReference>
<organism evidence="2 3">
    <name type="scientific">Heterodera trifolii</name>
    <dbReference type="NCBI Taxonomy" id="157864"/>
    <lineage>
        <taxon>Eukaryota</taxon>
        <taxon>Metazoa</taxon>
        <taxon>Ecdysozoa</taxon>
        <taxon>Nematoda</taxon>
        <taxon>Chromadorea</taxon>
        <taxon>Rhabditida</taxon>
        <taxon>Tylenchina</taxon>
        <taxon>Tylenchomorpha</taxon>
        <taxon>Tylenchoidea</taxon>
        <taxon>Heteroderidae</taxon>
        <taxon>Heteroderinae</taxon>
        <taxon>Heterodera</taxon>
    </lineage>
</organism>
<evidence type="ECO:0000256" key="1">
    <source>
        <dbReference type="ARBA" id="ARBA00010552"/>
    </source>
</evidence>
<dbReference type="FunFam" id="3.30.1330.40:FF:000001">
    <property type="entry name" value="L-PSP family endoribonuclease"/>
    <property type="match status" value="1"/>
</dbReference>
<dbReference type="PANTHER" id="PTHR11803:SF39">
    <property type="entry name" value="2-IMINOBUTANOATE_2-IMINOPROPANOATE DEAMINASE"/>
    <property type="match status" value="1"/>
</dbReference>
<reference evidence="2 3" key="1">
    <citation type="submission" date="2024-10" db="EMBL/GenBank/DDBJ databases">
        <authorList>
            <person name="Kim D."/>
        </authorList>
    </citation>
    <scope>NUCLEOTIDE SEQUENCE [LARGE SCALE GENOMIC DNA]</scope>
    <source>
        <strain evidence="2">BH-2024</strain>
    </source>
</reference>
<dbReference type="Proteomes" id="UP001620626">
    <property type="component" value="Unassembled WGS sequence"/>
</dbReference>
<name>A0ABD2L975_9BILA</name>